<sequence length="271" mass="30713">MVSTPLRVYCDFSHCCKPKLPGVRPVISKASKSRADLLIESLKLLTSLTIEPRKECECFNLYEQQVPYGQAWAWQKSIVNEKKTLIQKNEDCSDSLFVLQHRPVYTLGTASSEQFLNFDIKDSPFDIYRTERGGEVTYHGPGQASRLEGLTGVWHGNQKLAAIGIRVSQWITYHGLALNVTTDLTPFRSIVPCGLRDYQVGSVRGLLKEFQSSTDCKRARLPDPDDGQLLDITCKSLIQEFSEVFQVRINYETISRLESLERTCRPFGRGN</sequence>
<feature type="domain" description="BPL/LPL catalytic" evidence="1">
    <location>
        <begin position="51"/>
        <end position="249"/>
    </location>
</feature>
<proteinExistence type="predicted"/>
<evidence type="ECO:0000313" key="3">
    <source>
        <dbReference type="Proteomes" id="UP000250321"/>
    </source>
</evidence>
<evidence type="ECO:0000259" key="1">
    <source>
        <dbReference type="PROSITE" id="PS51733"/>
    </source>
</evidence>
<accession>A0A314UT05</accession>
<evidence type="ECO:0000313" key="2">
    <source>
        <dbReference type="EMBL" id="PQM39896.1"/>
    </source>
</evidence>
<reference evidence="2 3" key="1">
    <citation type="submission" date="2018-02" db="EMBL/GenBank/DDBJ databases">
        <title>Draft genome of wild Prunus yedoensis var. nudiflora.</title>
        <authorList>
            <person name="Baek S."/>
            <person name="Kim J.-H."/>
            <person name="Choi K."/>
            <person name="Kim G.-B."/>
            <person name="Cho A."/>
            <person name="Jang H."/>
            <person name="Shin C.-H."/>
            <person name="Yu H.-J."/>
            <person name="Mun J.-H."/>
        </authorList>
    </citation>
    <scope>NUCLEOTIDE SEQUENCE [LARGE SCALE GENOMIC DNA]</scope>
    <source>
        <strain evidence="3">cv. Jeju island</strain>
        <tissue evidence="2">Leaf</tissue>
    </source>
</reference>
<dbReference type="STRING" id="2094558.A0A314UT05"/>
<keyword evidence="3" id="KW-1185">Reference proteome</keyword>
<dbReference type="OrthoDB" id="19908at2759"/>
<keyword evidence="2" id="KW-0808">Transferase</keyword>
<comment type="caution">
    <text evidence="2">The sequence shown here is derived from an EMBL/GenBank/DDBJ whole genome shotgun (WGS) entry which is preliminary data.</text>
</comment>
<dbReference type="AlphaFoldDB" id="A0A314UT05"/>
<dbReference type="InterPro" id="IPR045864">
    <property type="entry name" value="aa-tRNA-synth_II/BPL/LPL"/>
</dbReference>
<dbReference type="GO" id="GO:0033819">
    <property type="term" value="F:lipoyl(octanoyl) transferase activity"/>
    <property type="evidence" value="ECO:0007669"/>
    <property type="project" value="TreeGrafter"/>
</dbReference>
<dbReference type="SUPFAM" id="SSF55681">
    <property type="entry name" value="Class II aaRS and biotin synthetases"/>
    <property type="match status" value="1"/>
</dbReference>
<gene>
    <name evidence="2" type="ORF">Pyn_12642</name>
</gene>
<protein>
    <submittedName>
        <fullName evidence="2">Plastidial lipoyltransferase 2-like</fullName>
    </submittedName>
</protein>
<name>A0A314UT05_PRUYE</name>
<dbReference type="Proteomes" id="UP000250321">
    <property type="component" value="Unassembled WGS sequence"/>
</dbReference>
<dbReference type="PROSITE" id="PS51733">
    <property type="entry name" value="BPL_LPL_CATALYTIC"/>
    <property type="match status" value="1"/>
</dbReference>
<dbReference type="Pfam" id="PF21948">
    <property type="entry name" value="LplA-B_cat"/>
    <property type="match status" value="2"/>
</dbReference>
<dbReference type="GO" id="GO:0009249">
    <property type="term" value="P:protein lipoylation"/>
    <property type="evidence" value="ECO:0007669"/>
    <property type="project" value="TreeGrafter"/>
</dbReference>
<dbReference type="Gene3D" id="3.30.930.10">
    <property type="entry name" value="Bira Bifunctional Protein, Domain 2"/>
    <property type="match status" value="2"/>
</dbReference>
<organism evidence="2 3">
    <name type="scientific">Prunus yedoensis var. nudiflora</name>
    <dbReference type="NCBI Taxonomy" id="2094558"/>
    <lineage>
        <taxon>Eukaryota</taxon>
        <taxon>Viridiplantae</taxon>
        <taxon>Streptophyta</taxon>
        <taxon>Embryophyta</taxon>
        <taxon>Tracheophyta</taxon>
        <taxon>Spermatophyta</taxon>
        <taxon>Magnoliopsida</taxon>
        <taxon>eudicotyledons</taxon>
        <taxon>Gunneridae</taxon>
        <taxon>Pentapetalae</taxon>
        <taxon>rosids</taxon>
        <taxon>fabids</taxon>
        <taxon>Rosales</taxon>
        <taxon>Rosaceae</taxon>
        <taxon>Amygdaloideae</taxon>
        <taxon>Amygdaleae</taxon>
        <taxon>Prunus</taxon>
    </lineage>
</organism>
<dbReference type="PANTHER" id="PTHR10993">
    <property type="entry name" value="OCTANOYLTRANSFERASE"/>
    <property type="match status" value="1"/>
</dbReference>
<dbReference type="PANTHER" id="PTHR10993:SF7">
    <property type="entry name" value="LIPOYLTRANSFERASE 2, MITOCHONDRIAL-RELATED"/>
    <property type="match status" value="1"/>
</dbReference>
<dbReference type="InterPro" id="IPR004143">
    <property type="entry name" value="BPL_LPL_catalytic"/>
</dbReference>
<dbReference type="EMBL" id="PJQY01003133">
    <property type="protein sequence ID" value="PQM39896.1"/>
    <property type="molecule type" value="Genomic_DNA"/>
</dbReference>